<keyword evidence="1" id="KW-0732">Signal</keyword>
<protein>
    <submittedName>
        <fullName evidence="3 4">Saposin B-type domain-containing protein</fullName>
    </submittedName>
</protein>
<feature type="signal peptide" evidence="1">
    <location>
        <begin position="1"/>
        <end position="22"/>
    </location>
</feature>
<evidence type="ECO:0000313" key="3">
    <source>
        <dbReference type="WBParaSite" id="maker-uti_cns_0007529-snap-gene-0.18-mRNA-1"/>
    </source>
</evidence>
<dbReference type="Proteomes" id="UP000095280">
    <property type="component" value="Unplaced"/>
</dbReference>
<dbReference type="WBParaSite" id="maker-uti_cns_0007529-snap-gene-0.18-mRNA-1">
    <property type="protein sequence ID" value="maker-uti_cns_0007529-snap-gene-0.18-mRNA-1"/>
    <property type="gene ID" value="maker-uti_cns_0007529-snap-gene-0.18"/>
</dbReference>
<evidence type="ECO:0000256" key="1">
    <source>
        <dbReference type="SAM" id="SignalP"/>
    </source>
</evidence>
<proteinExistence type="predicted"/>
<name>A0A1I8HSM1_9PLAT</name>
<keyword evidence="2" id="KW-1185">Reference proteome</keyword>
<sequence>MSAVSAALLLVATALMAASATASYECLSGNSTASASLRQATLLGLAQPMPGCTEFRHYCSSVILLYPQAGSTVYMTVAKPGNCERVKALIVRAAEDPETPRKDLSHCLRLDVSHVIHWLHRGYEYKPLAECVENICTALTSLQTWQVRQRRFCRHYFQE</sequence>
<dbReference type="WBParaSite" id="maker-uti_cns_0008553-snap-gene-0.5-mRNA-1">
    <property type="protein sequence ID" value="maker-uti_cns_0008553-snap-gene-0.5-mRNA-1"/>
    <property type="gene ID" value="maker-uti_cns_0008553-snap-gene-0.5"/>
</dbReference>
<reference evidence="3 4" key="1">
    <citation type="submission" date="2016-11" db="UniProtKB">
        <authorList>
            <consortium name="WormBaseParasite"/>
        </authorList>
    </citation>
    <scope>IDENTIFICATION</scope>
</reference>
<organism evidence="2 3">
    <name type="scientific">Macrostomum lignano</name>
    <dbReference type="NCBI Taxonomy" id="282301"/>
    <lineage>
        <taxon>Eukaryota</taxon>
        <taxon>Metazoa</taxon>
        <taxon>Spiralia</taxon>
        <taxon>Lophotrochozoa</taxon>
        <taxon>Platyhelminthes</taxon>
        <taxon>Rhabditophora</taxon>
        <taxon>Macrostomorpha</taxon>
        <taxon>Macrostomida</taxon>
        <taxon>Macrostomidae</taxon>
        <taxon>Macrostomum</taxon>
    </lineage>
</organism>
<dbReference type="WBParaSite" id="maker-uti_cns_0008300-snap-gene-0.13-mRNA-1">
    <property type="protein sequence ID" value="maker-uti_cns_0008300-snap-gene-0.13-mRNA-1"/>
    <property type="gene ID" value="maker-uti_cns_0008300-snap-gene-0.13"/>
</dbReference>
<evidence type="ECO:0000313" key="4">
    <source>
        <dbReference type="WBParaSite" id="maker-uti_cns_0008300-snap-gene-0.13-mRNA-1"/>
    </source>
</evidence>
<accession>A0A1I8HSM1</accession>
<feature type="chain" id="PRO_5009845786" evidence="1">
    <location>
        <begin position="23"/>
        <end position="159"/>
    </location>
</feature>
<dbReference type="AlphaFoldDB" id="A0A1I8HSM1"/>
<evidence type="ECO:0000313" key="2">
    <source>
        <dbReference type="Proteomes" id="UP000095280"/>
    </source>
</evidence>